<evidence type="ECO:0000313" key="3">
    <source>
        <dbReference type="Proteomes" id="UP000189911"/>
    </source>
</evidence>
<keyword evidence="1" id="KW-0812">Transmembrane</keyword>
<keyword evidence="1" id="KW-0472">Membrane</keyword>
<dbReference type="AlphaFoldDB" id="A0A1G4KCP4"/>
<proteinExistence type="predicted"/>
<dbReference type="Proteomes" id="UP000189911">
    <property type="component" value="Chromosome F"/>
</dbReference>
<keyword evidence="3" id="KW-1185">Reference proteome</keyword>
<evidence type="ECO:0000313" key="2">
    <source>
        <dbReference type="EMBL" id="SCV02127.1"/>
    </source>
</evidence>
<gene>
    <name evidence="2" type="ORF">LANO_0F15412G</name>
</gene>
<accession>A0A1G4KCP4</accession>
<name>A0A1G4KCP4_9SACH</name>
<organism evidence="2 3">
    <name type="scientific">Lachancea nothofagi CBS 11611</name>
    <dbReference type="NCBI Taxonomy" id="1266666"/>
    <lineage>
        <taxon>Eukaryota</taxon>
        <taxon>Fungi</taxon>
        <taxon>Dikarya</taxon>
        <taxon>Ascomycota</taxon>
        <taxon>Saccharomycotina</taxon>
        <taxon>Saccharomycetes</taxon>
        <taxon>Saccharomycetales</taxon>
        <taxon>Saccharomycetaceae</taxon>
        <taxon>Lachancea</taxon>
    </lineage>
</organism>
<protein>
    <submittedName>
        <fullName evidence="2">LANO_0F15412g1_1</fullName>
    </submittedName>
</protein>
<reference evidence="3" key="1">
    <citation type="submission" date="2016-03" db="EMBL/GenBank/DDBJ databases">
        <authorList>
            <person name="Devillers Hugo."/>
        </authorList>
    </citation>
    <scope>NUCLEOTIDE SEQUENCE [LARGE SCALE GENOMIC DNA]</scope>
</reference>
<feature type="transmembrane region" description="Helical" evidence="1">
    <location>
        <begin position="114"/>
        <end position="134"/>
    </location>
</feature>
<dbReference type="EMBL" id="LT598452">
    <property type="protein sequence ID" value="SCV02127.1"/>
    <property type="molecule type" value="Genomic_DNA"/>
</dbReference>
<keyword evidence="1" id="KW-1133">Transmembrane helix</keyword>
<sequence>MRCVCMHGRAWDPGVVARGPHVTFVFFEFFDIRRICLYMRGLGSVYSHAGTHQFQECGKESLKRPSYREKSEAASKVFPRDIQQVHGIVHLLCHRSDREGSCAFQKNTLKPVGYSFFLFYFSLLLLLLVLLQVVCELYNNHSHPGYNPHSPSS</sequence>
<evidence type="ECO:0000256" key="1">
    <source>
        <dbReference type="SAM" id="Phobius"/>
    </source>
</evidence>